<reference evidence="1" key="1">
    <citation type="submission" date="2019-06" db="EMBL/GenBank/DDBJ databases">
        <title>Complete genome sequence of Aeromonas hydrophila bacteriophage D6.</title>
        <authorList>
            <person name="Rai S."/>
            <person name="Tyagi A."/>
            <person name="Kumar N."/>
            <person name="Singh N."/>
        </authorList>
    </citation>
    <scope>NUCLEOTIDE SEQUENCE [LARGE SCALE GENOMIC DNA]</scope>
</reference>
<accession>A0A514TWL1</accession>
<organism evidence="1 2">
    <name type="scientific">Aeromonas phage D6</name>
    <dbReference type="NCBI Taxonomy" id="2593322"/>
    <lineage>
        <taxon>Viruses</taxon>
        <taxon>Duplodnaviria</taxon>
        <taxon>Heunggongvirae</taxon>
        <taxon>Uroviricota</taxon>
        <taxon>Caudoviricetes</taxon>
        <taxon>Chimalliviridae</taxon>
        <taxon>Ludhianavirus</taxon>
        <taxon>Ludhianavirus D6</taxon>
    </lineage>
</organism>
<dbReference type="Proteomes" id="UP000317575">
    <property type="component" value="Segment"/>
</dbReference>
<evidence type="ECO:0000313" key="1">
    <source>
        <dbReference type="EMBL" id="QDJ97350.1"/>
    </source>
</evidence>
<evidence type="ECO:0000313" key="2">
    <source>
        <dbReference type="Proteomes" id="UP000317575"/>
    </source>
</evidence>
<keyword evidence="2" id="KW-1185">Reference proteome</keyword>
<gene>
    <name evidence="1" type="ORF">D6_0191</name>
</gene>
<sequence length="129" mass="15297">MKPEVIGTTRHVRLFKHFVVKFPRMTTWFEKGFNLRVFLNNLYLNRRERRLAKKYKGAEGIPHIYFADPFGFVVIMKRYNTNLKTEQFCALYNSLLDRTEIDPEFWEDDSSVPNFGLTEDGKLVKIDLG</sequence>
<proteinExistence type="predicted"/>
<protein>
    <submittedName>
        <fullName evidence="1">Uncharacterized protein</fullName>
    </submittedName>
</protein>
<dbReference type="EMBL" id="MN131137">
    <property type="protein sequence ID" value="QDJ97350.1"/>
    <property type="molecule type" value="Genomic_DNA"/>
</dbReference>
<name>A0A514TWL1_9CAUD</name>